<dbReference type="Proteomes" id="UP000619260">
    <property type="component" value="Unassembled WGS sequence"/>
</dbReference>
<sequence>MAPSGRPIGEALGVIRRRRGLTQEQLAERSAVSLSVIRKLERNDRDSASLATLRKLAGALDVTTVELFQPTPQFERPPADDDGELYAIRRSLQPARSLGSQPAVTLADVEQTPTLDTLRDSVREINGLFRDSNYAAAVAALPSAIEHARLATMDPPATERDEMWRQLSQTYLTAGMILIQIRRDDLAYHALGLAIDAGREINDDVLVASAVCSENWLLTRQGRFDDAERAALNSAEAIEPSFTRSPLWHVAVWGWLNLGAAAAATRNNRVDVADEALRRARAAAYITARYRSPHVAHWTGLSPSVVTMRQVELAVVAGDVDQALRHAREVPDDATPRVTHQRFLLDVAAAHLERRQREEALAILLGLHSTVPGWLRHQRYARSLTGQLLRGRARTIPTPLRELADFLDVQD</sequence>
<dbReference type="InterPro" id="IPR001387">
    <property type="entry name" value="Cro/C1-type_HTH"/>
</dbReference>
<organism evidence="3 4">
    <name type="scientific">Virgisporangium aliadipatigenens</name>
    <dbReference type="NCBI Taxonomy" id="741659"/>
    <lineage>
        <taxon>Bacteria</taxon>
        <taxon>Bacillati</taxon>
        <taxon>Actinomycetota</taxon>
        <taxon>Actinomycetes</taxon>
        <taxon>Micromonosporales</taxon>
        <taxon>Micromonosporaceae</taxon>
        <taxon>Virgisporangium</taxon>
    </lineage>
</organism>
<dbReference type="GO" id="GO:0003677">
    <property type="term" value="F:DNA binding"/>
    <property type="evidence" value="ECO:0007669"/>
    <property type="project" value="UniProtKB-KW"/>
</dbReference>
<dbReference type="Pfam" id="PF01381">
    <property type="entry name" value="HTH_3"/>
    <property type="match status" value="1"/>
</dbReference>
<gene>
    <name evidence="3" type="ORF">Val02_68440</name>
</gene>
<dbReference type="PANTHER" id="PTHR46797:SF1">
    <property type="entry name" value="METHYLPHOSPHONATE SYNTHASE"/>
    <property type="match status" value="1"/>
</dbReference>
<dbReference type="AlphaFoldDB" id="A0A8J3YUF4"/>
<dbReference type="SUPFAM" id="SSF47413">
    <property type="entry name" value="lambda repressor-like DNA-binding domains"/>
    <property type="match status" value="1"/>
</dbReference>
<comment type="caution">
    <text evidence="3">The sequence shown here is derived from an EMBL/GenBank/DDBJ whole genome shotgun (WGS) entry which is preliminary data.</text>
</comment>
<dbReference type="GO" id="GO:0005829">
    <property type="term" value="C:cytosol"/>
    <property type="evidence" value="ECO:0007669"/>
    <property type="project" value="TreeGrafter"/>
</dbReference>
<evidence type="ECO:0000313" key="4">
    <source>
        <dbReference type="Proteomes" id="UP000619260"/>
    </source>
</evidence>
<dbReference type="PROSITE" id="PS50943">
    <property type="entry name" value="HTH_CROC1"/>
    <property type="match status" value="1"/>
</dbReference>
<dbReference type="PANTHER" id="PTHR46797">
    <property type="entry name" value="HTH-TYPE TRANSCRIPTIONAL REGULATOR"/>
    <property type="match status" value="1"/>
</dbReference>
<accession>A0A8J3YUF4</accession>
<dbReference type="Gene3D" id="1.25.40.10">
    <property type="entry name" value="Tetratricopeptide repeat domain"/>
    <property type="match status" value="1"/>
</dbReference>
<proteinExistence type="predicted"/>
<dbReference type="Gene3D" id="1.10.260.40">
    <property type="entry name" value="lambda repressor-like DNA-binding domains"/>
    <property type="match status" value="1"/>
</dbReference>
<dbReference type="EMBL" id="BOPF01000032">
    <property type="protein sequence ID" value="GIJ49958.1"/>
    <property type="molecule type" value="Genomic_DNA"/>
</dbReference>
<keyword evidence="4" id="KW-1185">Reference proteome</keyword>
<protein>
    <submittedName>
        <fullName evidence="3">Transcriptional regulator</fullName>
    </submittedName>
</protein>
<feature type="domain" description="HTH cro/C1-type" evidence="2">
    <location>
        <begin position="15"/>
        <end position="67"/>
    </location>
</feature>
<dbReference type="InterPro" id="IPR050807">
    <property type="entry name" value="TransReg_Diox_bact_type"/>
</dbReference>
<keyword evidence="1" id="KW-0238">DNA-binding</keyword>
<evidence type="ECO:0000313" key="3">
    <source>
        <dbReference type="EMBL" id="GIJ49958.1"/>
    </source>
</evidence>
<dbReference type="CDD" id="cd00093">
    <property type="entry name" value="HTH_XRE"/>
    <property type="match status" value="1"/>
</dbReference>
<dbReference type="SMART" id="SM00530">
    <property type="entry name" value="HTH_XRE"/>
    <property type="match status" value="1"/>
</dbReference>
<reference evidence="3" key="1">
    <citation type="submission" date="2021-01" db="EMBL/GenBank/DDBJ databases">
        <title>Whole genome shotgun sequence of Virgisporangium aliadipatigenens NBRC 105644.</title>
        <authorList>
            <person name="Komaki H."/>
            <person name="Tamura T."/>
        </authorList>
    </citation>
    <scope>NUCLEOTIDE SEQUENCE</scope>
    <source>
        <strain evidence="3">NBRC 105644</strain>
    </source>
</reference>
<dbReference type="GO" id="GO:0003700">
    <property type="term" value="F:DNA-binding transcription factor activity"/>
    <property type="evidence" value="ECO:0007669"/>
    <property type="project" value="TreeGrafter"/>
</dbReference>
<evidence type="ECO:0000256" key="1">
    <source>
        <dbReference type="ARBA" id="ARBA00023125"/>
    </source>
</evidence>
<evidence type="ECO:0000259" key="2">
    <source>
        <dbReference type="PROSITE" id="PS50943"/>
    </source>
</evidence>
<name>A0A8J3YUF4_9ACTN</name>
<dbReference type="RefSeq" id="WP_203903410.1">
    <property type="nucleotide sequence ID" value="NZ_BOPF01000032.1"/>
</dbReference>
<dbReference type="InterPro" id="IPR010982">
    <property type="entry name" value="Lambda_DNA-bd_dom_sf"/>
</dbReference>
<dbReference type="InterPro" id="IPR011990">
    <property type="entry name" value="TPR-like_helical_dom_sf"/>
</dbReference>